<evidence type="ECO:0000259" key="10">
    <source>
        <dbReference type="Pfam" id="PF01261"/>
    </source>
</evidence>
<dbReference type="GO" id="GO:0005739">
    <property type="term" value="C:mitochondrion"/>
    <property type="evidence" value="ECO:0007669"/>
    <property type="project" value="TreeGrafter"/>
</dbReference>
<dbReference type="PANTHER" id="PTHR21445">
    <property type="entry name" value="ENDONUCLEASE IV ENDODEOXYRIBONUCLEASE IV"/>
    <property type="match status" value="1"/>
</dbReference>
<dbReference type="Pfam" id="PF01261">
    <property type="entry name" value="AP_endonuc_2"/>
    <property type="match status" value="1"/>
</dbReference>
<reference evidence="12" key="1">
    <citation type="submission" date="2018-06" db="EMBL/GenBank/DDBJ databases">
        <authorList>
            <person name="Guldener U."/>
        </authorList>
    </citation>
    <scope>NUCLEOTIDE SEQUENCE [LARGE SCALE GENOMIC DNA]</scope>
    <source>
        <strain evidence="12">UTAD17</strain>
    </source>
</reference>
<dbReference type="GO" id="GO:0003677">
    <property type="term" value="F:DNA binding"/>
    <property type="evidence" value="ECO:0007669"/>
    <property type="project" value="InterPro"/>
</dbReference>
<dbReference type="SUPFAM" id="SSF51658">
    <property type="entry name" value="Xylose isomerase-like"/>
    <property type="match status" value="1"/>
</dbReference>
<keyword evidence="8" id="KW-0234">DNA repair</keyword>
<name>A0A376B4Z6_9ASCO</name>
<feature type="domain" description="Xylose isomerase-like TIM barrel" evidence="10">
    <location>
        <begin position="40"/>
        <end position="297"/>
    </location>
</feature>
<dbReference type="GO" id="GO:0008081">
    <property type="term" value="F:phosphoric diester hydrolase activity"/>
    <property type="evidence" value="ECO:0007669"/>
    <property type="project" value="TreeGrafter"/>
</dbReference>
<dbReference type="GO" id="GO:0005634">
    <property type="term" value="C:nucleus"/>
    <property type="evidence" value="ECO:0007669"/>
    <property type="project" value="TreeGrafter"/>
</dbReference>
<dbReference type="FunFam" id="3.20.20.150:FF:000001">
    <property type="entry name" value="Probable endonuclease 4"/>
    <property type="match status" value="1"/>
</dbReference>
<evidence type="ECO:0000313" key="11">
    <source>
        <dbReference type="EMBL" id="SSD59767.1"/>
    </source>
</evidence>
<dbReference type="EMBL" id="UFAJ01000200">
    <property type="protein sequence ID" value="SSD59767.1"/>
    <property type="molecule type" value="Genomic_DNA"/>
</dbReference>
<comment type="cofactor">
    <cofactor evidence="1">
        <name>Zn(2+)</name>
        <dbReference type="ChEBI" id="CHEBI:29105"/>
    </cofactor>
</comment>
<dbReference type="CDD" id="cd00019">
    <property type="entry name" value="AP2Ec"/>
    <property type="match status" value="1"/>
</dbReference>
<keyword evidence="11" id="KW-0456">Lyase</keyword>
<dbReference type="InterPro" id="IPR013022">
    <property type="entry name" value="Xyl_isomerase-like_TIM-brl"/>
</dbReference>
<dbReference type="PROSITE" id="PS00731">
    <property type="entry name" value="AP_NUCLEASE_F2_3"/>
    <property type="match status" value="1"/>
</dbReference>
<gene>
    <name evidence="11" type="ORF">SCODWIG_01528</name>
</gene>
<dbReference type="InterPro" id="IPR001719">
    <property type="entry name" value="AP_endonuc_2"/>
</dbReference>
<sequence>MPKASSTKTAIKFTRSTTSKFKFGAHVSASGGISKSVTNAFNIGCNSFAMFLKSPRKWSAPPFTTEEINKFRQNCIELKYDPLTDILPHGQYMINLANPDKEKAEKSFESFLDELRRCEELGIGHYNFHPGSSLSSGDHEKQLKQLANYINIAHEKTSFVKTVIENMAGTGNLVGSDLNDIRKVIELVKNKDRVGVCIDTCHTFAAGYDIGTEQSFYNFMNEFDQIIGQEYLMGIHLNDSKAPLGGNRDLHEKIGQGYIGLEVFKAVAHCDLLCGIPIILETPQEKDEGYGEEIKLLEWLEEIGDKPEEGMEEENEKDNKLLQDKIVYLQKLGENSRKKQMELFEKKKNGKDNKAKKKRSNNDDDIITKLAKKVKR</sequence>
<comment type="similarity">
    <text evidence="2">Belongs to the AP endonuclease 2 family.</text>
</comment>
<evidence type="ECO:0000256" key="2">
    <source>
        <dbReference type="ARBA" id="ARBA00005340"/>
    </source>
</evidence>
<dbReference type="NCBIfam" id="NF002199">
    <property type="entry name" value="PRK01060.1-4"/>
    <property type="match status" value="1"/>
</dbReference>
<keyword evidence="6" id="KW-0378">Hydrolase</keyword>
<dbReference type="PANTHER" id="PTHR21445:SF0">
    <property type="entry name" value="APURINIC-APYRIMIDINIC ENDONUCLEASE"/>
    <property type="match status" value="1"/>
</dbReference>
<evidence type="ECO:0000256" key="9">
    <source>
        <dbReference type="SAM" id="MobiDB-lite"/>
    </source>
</evidence>
<dbReference type="GO" id="GO:0003906">
    <property type="term" value="F:DNA-(apurinic or apyrimidinic site) endonuclease activity"/>
    <property type="evidence" value="ECO:0007669"/>
    <property type="project" value="TreeGrafter"/>
</dbReference>
<protein>
    <recommendedName>
        <fullName evidence="3">Apurinic-apyrimidinic endonuclease 1</fullName>
    </recommendedName>
</protein>
<evidence type="ECO:0000256" key="3">
    <source>
        <dbReference type="ARBA" id="ARBA00021759"/>
    </source>
</evidence>
<dbReference type="Gene3D" id="3.20.20.150">
    <property type="entry name" value="Divalent-metal-dependent TIM barrel enzymes"/>
    <property type="match status" value="1"/>
</dbReference>
<dbReference type="GO" id="GO:0006284">
    <property type="term" value="P:base-excision repair"/>
    <property type="evidence" value="ECO:0007669"/>
    <property type="project" value="TreeGrafter"/>
</dbReference>
<dbReference type="InterPro" id="IPR018246">
    <property type="entry name" value="AP_endonuc_F2_Zn_BS"/>
</dbReference>
<evidence type="ECO:0000256" key="6">
    <source>
        <dbReference type="ARBA" id="ARBA00022801"/>
    </source>
</evidence>
<keyword evidence="4" id="KW-0479">Metal-binding</keyword>
<dbReference type="HAMAP" id="MF_00152">
    <property type="entry name" value="Nfo"/>
    <property type="match status" value="1"/>
</dbReference>
<dbReference type="Proteomes" id="UP000262825">
    <property type="component" value="Unassembled WGS sequence"/>
</dbReference>
<evidence type="ECO:0000256" key="5">
    <source>
        <dbReference type="ARBA" id="ARBA00022763"/>
    </source>
</evidence>
<proteinExistence type="inferred from homology"/>
<feature type="region of interest" description="Disordered" evidence="9">
    <location>
        <begin position="339"/>
        <end position="376"/>
    </location>
</feature>
<evidence type="ECO:0000256" key="4">
    <source>
        <dbReference type="ARBA" id="ARBA00022723"/>
    </source>
</evidence>
<dbReference type="GO" id="GO:0016829">
    <property type="term" value="F:lyase activity"/>
    <property type="evidence" value="ECO:0007669"/>
    <property type="project" value="UniProtKB-KW"/>
</dbReference>
<dbReference type="InterPro" id="IPR036237">
    <property type="entry name" value="Xyl_isomerase-like_sf"/>
</dbReference>
<dbReference type="GO" id="GO:0008270">
    <property type="term" value="F:zinc ion binding"/>
    <property type="evidence" value="ECO:0007669"/>
    <property type="project" value="InterPro"/>
</dbReference>
<dbReference type="PROSITE" id="PS51432">
    <property type="entry name" value="AP_NUCLEASE_F2_4"/>
    <property type="match status" value="1"/>
</dbReference>
<dbReference type="NCBIfam" id="TIGR00587">
    <property type="entry name" value="nfo"/>
    <property type="match status" value="1"/>
</dbReference>
<keyword evidence="5" id="KW-0227">DNA damage</keyword>
<keyword evidence="7" id="KW-0862">Zinc</keyword>
<organism evidence="11 12">
    <name type="scientific">Saccharomycodes ludwigii</name>
    <dbReference type="NCBI Taxonomy" id="36035"/>
    <lineage>
        <taxon>Eukaryota</taxon>
        <taxon>Fungi</taxon>
        <taxon>Dikarya</taxon>
        <taxon>Ascomycota</taxon>
        <taxon>Saccharomycotina</taxon>
        <taxon>Saccharomycetes</taxon>
        <taxon>Saccharomycodales</taxon>
        <taxon>Saccharomycodaceae</taxon>
        <taxon>Saccharomycodes</taxon>
    </lineage>
</organism>
<feature type="compositionally biased region" description="Basic and acidic residues" evidence="9">
    <location>
        <begin position="339"/>
        <end position="353"/>
    </location>
</feature>
<dbReference type="VEuPathDB" id="FungiDB:SCODWIG_01528"/>
<evidence type="ECO:0000256" key="7">
    <source>
        <dbReference type="ARBA" id="ARBA00022833"/>
    </source>
</evidence>
<evidence type="ECO:0000256" key="1">
    <source>
        <dbReference type="ARBA" id="ARBA00001947"/>
    </source>
</evidence>
<evidence type="ECO:0000313" key="12">
    <source>
        <dbReference type="Proteomes" id="UP000262825"/>
    </source>
</evidence>
<evidence type="ECO:0000256" key="8">
    <source>
        <dbReference type="ARBA" id="ARBA00023204"/>
    </source>
</evidence>
<dbReference type="AlphaFoldDB" id="A0A376B4Z6"/>
<dbReference type="PROSITE" id="PS00730">
    <property type="entry name" value="AP_NUCLEASE_F2_2"/>
    <property type="match status" value="1"/>
</dbReference>
<keyword evidence="12" id="KW-1185">Reference proteome</keyword>
<dbReference type="SMART" id="SM00518">
    <property type="entry name" value="AP2Ec"/>
    <property type="match status" value="1"/>
</dbReference>
<accession>A0A376B4Z6</accession>